<evidence type="ECO:0000256" key="1">
    <source>
        <dbReference type="SAM" id="MobiDB-lite"/>
    </source>
</evidence>
<dbReference type="AlphaFoldDB" id="A0A1H2MRV6"/>
<reference evidence="3" key="1">
    <citation type="submission" date="2016-10" db="EMBL/GenBank/DDBJ databases">
        <authorList>
            <person name="Varghese N."/>
            <person name="Submissions S."/>
        </authorList>
    </citation>
    <scope>NUCLEOTIDE SEQUENCE [LARGE SCALE GENOMIC DNA]</scope>
    <source>
        <strain evidence="3">DSM 21743</strain>
    </source>
</reference>
<feature type="region of interest" description="Disordered" evidence="1">
    <location>
        <begin position="1"/>
        <end position="34"/>
    </location>
</feature>
<keyword evidence="3" id="KW-1185">Reference proteome</keyword>
<gene>
    <name evidence="2" type="ORF">SAMN04488544_2602</name>
</gene>
<sequence>MTNDWHWVAERSGTGRSGAARAVGPEGFPTQGEAESWLGETYPDLLEGGVRAVSLHEGDRRVYGPMSLEPEAG</sequence>
<protein>
    <submittedName>
        <fullName evidence="2">Uncharacterized protein</fullName>
    </submittedName>
</protein>
<organism evidence="2 3">
    <name type="scientific">Microlunatus sagamiharensis</name>
    <dbReference type="NCBI Taxonomy" id="546874"/>
    <lineage>
        <taxon>Bacteria</taxon>
        <taxon>Bacillati</taxon>
        <taxon>Actinomycetota</taxon>
        <taxon>Actinomycetes</taxon>
        <taxon>Propionibacteriales</taxon>
        <taxon>Propionibacteriaceae</taxon>
        <taxon>Microlunatus</taxon>
    </lineage>
</organism>
<evidence type="ECO:0000313" key="3">
    <source>
        <dbReference type="Proteomes" id="UP000198825"/>
    </source>
</evidence>
<dbReference type="Proteomes" id="UP000198825">
    <property type="component" value="Chromosome I"/>
</dbReference>
<dbReference type="STRING" id="546874.SAMN04488544_2602"/>
<evidence type="ECO:0000313" key="2">
    <source>
        <dbReference type="EMBL" id="SDU95973.1"/>
    </source>
</evidence>
<proteinExistence type="predicted"/>
<dbReference type="EMBL" id="LT629799">
    <property type="protein sequence ID" value="SDU95973.1"/>
    <property type="molecule type" value="Genomic_DNA"/>
</dbReference>
<name>A0A1H2MRV6_9ACTN</name>
<dbReference type="RefSeq" id="WP_231918134.1">
    <property type="nucleotide sequence ID" value="NZ_LT629799.1"/>
</dbReference>
<accession>A0A1H2MRV6</accession>